<proteinExistence type="predicted"/>
<dbReference type="Proteomes" id="UP001153076">
    <property type="component" value="Unassembled WGS sequence"/>
</dbReference>
<evidence type="ECO:0000256" key="1">
    <source>
        <dbReference type="ARBA" id="ARBA00004370"/>
    </source>
</evidence>
<feature type="transmembrane region" description="Helical" evidence="5">
    <location>
        <begin position="271"/>
        <end position="291"/>
    </location>
</feature>
<feature type="transmembrane region" description="Helical" evidence="5">
    <location>
        <begin position="43"/>
        <end position="66"/>
    </location>
</feature>
<evidence type="ECO:0000256" key="5">
    <source>
        <dbReference type="SAM" id="Phobius"/>
    </source>
</evidence>
<protein>
    <recommendedName>
        <fullName evidence="6">TMEM205-like domain-containing protein</fullName>
    </recommendedName>
</protein>
<keyword evidence="8" id="KW-1185">Reference proteome</keyword>
<keyword evidence="3 5" id="KW-1133">Transmembrane helix</keyword>
<dbReference type="InterPro" id="IPR053009">
    <property type="entry name" value="Xanthocillin_Biosynth-Assoc"/>
</dbReference>
<evidence type="ECO:0000256" key="3">
    <source>
        <dbReference type="ARBA" id="ARBA00022989"/>
    </source>
</evidence>
<gene>
    <name evidence="7" type="ORF">Cgig2_000719</name>
</gene>
<dbReference type="Pfam" id="PF13664">
    <property type="entry name" value="DUF4149"/>
    <property type="match status" value="1"/>
</dbReference>
<sequence length="296" mass="33050">MAWITRFTVAVAFLAAGVIFSPETFGSSSSCSSSPSIHTALKLSHLLCFSTAWGAALWVTFIGGIIMFKHLPRHQFGNLQSKMFPAYFTMVGISCAISVAAFGYLHPWKSSSTTEKYQLGFLASAFLFNLINLVIFTPMTIEILDSNASYFSNRHDWILLCSHRALGMTVGQDYIVAVAVLLDSRKNYGGMSRFCLTFFLQIAWALVQDYSLVLSKLSKFSELYEMMKQRHKVERENNIGEEVGWSKNREVAKTNPQLAAMNKKFGMIHGLSSLANILAFGCLAMHSWYLAGRLNL</sequence>
<keyword evidence="4 5" id="KW-0472">Membrane</keyword>
<feature type="domain" description="TMEM205-like" evidence="6">
    <location>
        <begin position="47"/>
        <end position="143"/>
    </location>
</feature>
<evidence type="ECO:0000259" key="6">
    <source>
        <dbReference type="Pfam" id="PF13664"/>
    </source>
</evidence>
<dbReference type="GO" id="GO:0016020">
    <property type="term" value="C:membrane"/>
    <property type="evidence" value="ECO:0007669"/>
    <property type="project" value="UniProtKB-SubCell"/>
</dbReference>
<comment type="caution">
    <text evidence="7">The sequence shown here is derived from an EMBL/GenBank/DDBJ whole genome shotgun (WGS) entry which is preliminary data.</text>
</comment>
<feature type="transmembrane region" description="Helical" evidence="5">
    <location>
        <begin position="86"/>
        <end position="105"/>
    </location>
</feature>
<feature type="transmembrane region" description="Helical" evidence="5">
    <location>
        <begin position="188"/>
        <end position="207"/>
    </location>
</feature>
<feature type="transmembrane region" description="Helical" evidence="5">
    <location>
        <begin position="157"/>
        <end position="182"/>
    </location>
</feature>
<dbReference type="OrthoDB" id="1641132at2759"/>
<organism evidence="7 8">
    <name type="scientific">Carnegiea gigantea</name>
    <dbReference type="NCBI Taxonomy" id="171969"/>
    <lineage>
        <taxon>Eukaryota</taxon>
        <taxon>Viridiplantae</taxon>
        <taxon>Streptophyta</taxon>
        <taxon>Embryophyta</taxon>
        <taxon>Tracheophyta</taxon>
        <taxon>Spermatophyta</taxon>
        <taxon>Magnoliopsida</taxon>
        <taxon>eudicotyledons</taxon>
        <taxon>Gunneridae</taxon>
        <taxon>Pentapetalae</taxon>
        <taxon>Caryophyllales</taxon>
        <taxon>Cactineae</taxon>
        <taxon>Cactaceae</taxon>
        <taxon>Cactoideae</taxon>
        <taxon>Echinocereeae</taxon>
        <taxon>Carnegiea</taxon>
    </lineage>
</organism>
<name>A0A9Q1KB68_9CARY</name>
<accession>A0A9Q1KB68</accession>
<evidence type="ECO:0000256" key="2">
    <source>
        <dbReference type="ARBA" id="ARBA00022692"/>
    </source>
</evidence>
<dbReference type="PANTHER" id="PTHR23241">
    <property type="entry name" value="LATE EMBRYOGENESIS ABUNDANT PLANTS LEA-RELATED"/>
    <property type="match status" value="1"/>
</dbReference>
<comment type="subcellular location">
    <subcellularLocation>
        <location evidence="1">Membrane</location>
    </subcellularLocation>
</comment>
<dbReference type="EMBL" id="JAKOGI010000183">
    <property type="protein sequence ID" value="KAJ8440831.1"/>
    <property type="molecule type" value="Genomic_DNA"/>
</dbReference>
<reference evidence="7" key="1">
    <citation type="submission" date="2022-04" db="EMBL/GenBank/DDBJ databases">
        <title>Carnegiea gigantea Genome sequencing and assembly v2.</title>
        <authorList>
            <person name="Copetti D."/>
            <person name="Sanderson M.J."/>
            <person name="Burquez A."/>
            <person name="Wojciechowski M.F."/>
        </authorList>
    </citation>
    <scope>NUCLEOTIDE SEQUENCE</scope>
    <source>
        <strain evidence="7">SGP5-SGP5p</strain>
        <tissue evidence="7">Aerial part</tissue>
    </source>
</reference>
<feature type="transmembrane region" description="Helical" evidence="5">
    <location>
        <begin position="117"/>
        <end position="136"/>
    </location>
</feature>
<evidence type="ECO:0000313" key="7">
    <source>
        <dbReference type="EMBL" id="KAJ8440831.1"/>
    </source>
</evidence>
<evidence type="ECO:0000256" key="4">
    <source>
        <dbReference type="ARBA" id="ARBA00023136"/>
    </source>
</evidence>
<keyword evidence="2 5" id="KW-0812">Transmembrane</keyword>
<dbReference type="InterPro" id="IPR025423">
    <property type="entry name" value="TMEM205-like"/>
</dbReference>
<evidence type="ECO:0000313" key="8">
    <source>
        <dbReference type="Proteomes" id="UP001153076"/>
    </source>
</evidence>
<dbReference type="PANTHER" id="PTHR23241:SF102">
    <property type="entry name" value="LD23009P"/>
    <property type="match status" value="1"/>
</dbReference>
<dbReference type="AlphaFoldDB" id="A0A9Q1KB68"/>